<feature type="region of interest" description="Disordered" evidence="1">
    <location>
        <begin position="288"/>
        <end position="309"/>
    </location>
</feature>
<dbReference type="AlphaFoldDB" id="Q5VMQ7"/>
<dbReference type="EMBL" id="AP006236">
    <property type="protein sequence ID" value="BAD69268.1"/>
    <property type="molecule type" value="Genomic_DNA"/>
</dbReference>
<organism evidence="2 3">
    <name type="scientific">Oryza sativa subsp. japonica</name>
    <name type="common">Rice</name>
    <dbReference type="NCBI Taxonomy" id="39947"/>
    <lineage>
        <taxon>Eukaryota</taxon>
        <taxon>Viridiplantae</taxon>
        <taxon>Streptophyta</taxon>
        <taxon>Embryophyta</taxon>
        <taxon>Tracheophyta</taxon>
        <taxon>Spermatophyta</taxon>
        <taxon>Magnoliopsida</taxon>
        <taxon>Liliopsida</taxon>
        <taxon>Poales</taxon>
        <taxon>Poaceae</taxon>
        <taxon>BOP clade</taxon>
        <taxon>Oryzoideae</taxon>
        <taxon>Oryzeae</taxon>
        <taxon>Oryzinae</taxon>
        <taxon>Oryza</taxon>
        <taxon>Oryza sativa</taxon>
    </lineage>
</organism>
<evidence type="ECO:0000256" key="1">
    <source>
        <dbReference type="SAM" id="MobiDB-lite"/>
    </source>
</evidence>
<proteinExistence type="predicted"/>
<feature type="compositionally biased region" description="Basic residues" evidence="1">
    <location>
        <begin position="295"/>
        <end position="309"/>
    </location>
</feature>
<evidence type="ECO:0000313" key="2">
    <source>
        <dbReference type="EMBL" id="BAD69268.1"/>
    </source>
</evidence>
<sequence>MLLITRNARANPGRFPWPPADFSAAVLTSPVPGSLPRRRSSRPYRLARAPVGRAVSSLGVAAASPPPASPSFRAETPGGASLPATVVLPPLLRLQPPLPPRLCTGRRRHHLPRLRFAVLISGITSSSPEARRSGLLVGVQYLPVSGRLLFVASTPIDVAVSSIDVATSSSPPAAPLFRRNAVARAGLSILLVADVPSVGRSSSPAHHPAAPPSSASQRRVPRRPRLRAATVGCPRRLIAGPGRRPHRRGIRPSVKPIAFVARVSSSVLLQPRHRLRPWLRVVKPCVGRVSPSSKDRRRSRSLAVRLRRP</sequence>
<gene>
    <name evidence="2" type="primary">OSJNBa0029L04.20</name>
</gene>
<dbReference type="Proteomes" id="UP000000763">
    <property type="component" value="Chromosome 1"/>
</dbReference>
<name>Q5VMQ7_ORYSJ</name>
<feature type="region of interest" description="Disordered" evidence="1">
    <location>
        <begin position="200"/>
        <end position="226"/>
    </location>
</feature>
<reference evidence="3" key="2">
    <citation type="journal article" date="2008" name="Nucleic Acids Res.">
        <title>The rice annotation project database (RAP-DB): 2008 update.</title>
        <authorList>
            <consortium name="The rice annotation project (RAP)"/>
        </authorList>
    </citation>
    <scope>GENOME REANNOTATION</scope>
    <source>
        <strain evidence="3">cv. Nipponbare</strain>
    </source>
</reference>
<protein>
    <submittedName>
        <fullName evidence="2">Cell wall protein-like</fullName>
    </submittedName>
</protein>
<reference evidence="3" key="1">
    <citation type="journal article" date="2005" name="Nature">
        <title>The map-based sequence of the rice genome.</title>
        <authorList>
            <consortium name="International rice genome sequencing project (IRGSP)"/>
            <person name="Matsumoto T."/>
            <person name="Wu J."/>
            <person name="Kanamori H."/>
            <person name="Katayose Y."/>
            <person name="Fujisawa M."/>
            <person name="Namiki N."/>
            <person name="Mizuno H."/>
            <person name="Yamamoto K."/>
            <person name="Antonio B.A."/>
            <person name="Baba T."/>
            <person name="Sakata K."/>
            <person name="Nagamura Y."/>
            <person name="Aoki H."/>
            <person name="Arikawa K."/>
            <person name="Arita K."/>
            <person name="Bito T."/>
            <person name="Chiden Y."/>
            <person name="Fujitsuka N."/>
            <person name="Fukunaka R."/>
            <person name="Hamada M."/>
            <person name="Harada C."/>
            <person name="Hayashi A."/>
            <person name="Hijishita S."/>
            <person name="Honda M."/>
            <person name="Hosokawa S."/>
            <person name="Ichikawa Y."/>
            <person name="Idonuma A."/>
            <person name="Iijima M."/>
            <person name="Ikeda M."/>
            <person name="Ikeno M."/>
            <person name="Ito K."/>
            <person name="Ito S."/>
            <person name="Ito T."/>
            <person name="Ito Y."/>
            <person name="Ito Y."/>
            <person name="Iwabuchi A."/>
            <person name="Kamiya K."/>
            <person name="Karasawa W."/>
            <person name="Kurita K."/>
            <person name="Katagiri S."/>
            <person name="Kikuta A."/>
            <person name="Kobayashi H."/>
            <person name="Kobayashi N."/>
            <person name="Machita K."/>
            <person name="Maehara T."/>
            <person name="Masukawa M."/>
            <person name="Mizubayashi T."/>
            <person name="Mukai Y."/>
            <person name="Nagasaki H."/>
            <person name="Nagata Y."/>
            <person name="Naito S."/>
            <person name="Nakashima M."/>
            <person name="Nakama Y."/>
            <person name="Nakamichi Y."/>
            <person name="Nakamura M."/>
            <person name="Meguro A."/>
            <person name="Negishi M."/>
            <person name="Ohta I."/>
            <person name="Ohta T."/>
            <person name="Okamoto M."/>
            <person name="Ono N."/>
            <person name="Saji S."/>
            <person name="Sakaguchi M."/>
            <person name="Sakai K."/>
            <person name="Shibata M."/>
            <person name="Shimokawa T."/>
            <person name="Song J."/>
            <person name="Takazaki Y."/>
            <person name="Terasawa K."/>
            <person name="Tsugane M."/>
            <person name="Tsuji K."/>
            <person name="Ueda S."/>
            <person name="Waki K."/>
            <person name="Yamagata H."/>
            <person name="Yamamoto M."/>
            <person name="Yamamoto S."/>
            <person name="Yamane H."/>
            <person name="Yoshiki S."/>
            <person name="Yoshihara R."/>
            <person name="Yukawa K."/>
            <person name="Zhong H."/>
            <person name="Yano M."/>
            <person name="Yuan Q."/>
            <person name="Ouyang S."/>
            <person name="Liu J."/>
            <person name="Jones K.M."/>
            <person name="Gansberger K."/>
            <person name="Moffat K."/>
            <person name="Hill J."/>
            <person name="Bera J."/>
            <person name="Fadrosh D."/>
            <person name="Jin S."/>
            <person name="Johri S."/>
            <person name="Kim M."/>
            <person name="Overton L."/>
            <person name="Reardon M."/>
            <person name="Tsitrin T."/>
            <person name="Vuong H."/>
            <person name="Weaver B."/>
            <person name="Ciecko A."/>
            <person name="Tallon L."/>
            <person name="Jackson J."/>
            <person name="Pai G."/>
            <person name="Aken S.V."/>
            <person name="Utterback T."/>
            <person name="Reidmuller S."/>
            <person name="Feldblyum T."/>
            <person name="Hsiao J."/>
            <person name="Zismann V."/>
            <person name="Iobst S."/>
            <person name="de Vazeille A.R."/>
            <person name="Buell C.R."/>
            <person name="Ying K."/>
            <person name="Li Y."/>
            <person name="Lu T."/>
            <person name="Huang Y."/>
            <person name="Zhao Q."/>
            <person name="Feng Q."/>
            <person name="Zhang L."/>
            <person name="Zhu J."/>
            <person name="Weng Q."/>
            <person name="Mu J."/>
            <person name="Lu Y."/>
            <person name="Fan D."/>
            <person name="Liu Y."/>
            <person name="Guan J."/>
            <person name="Zhang Y."/>
            <person name="Yu S."/>
            <person name="Liu X."/>
            <person name="Zhang Y."/>
            <person name="Hong G."/>
            <person name="Han B."/>
            <person name="Choisne N."/>
            <person name="Demange N."/>
            <person name="Orjeda G."/>
            <person name="Samain S."/>
            <person name="Cattolico L."/>
            <person name="Pelletier E."/>
            <person name="Couloux A."/>
            <person name="Segurens B."/>
            <person name="Wincker P."/>
            <person name="D'Hont A."/>
            <person name="Scarpelli C."/>
            <person name="Weissenbach J."/>
            <person name="Salanoubat M."/>
            <person name="Quetier F."/>
            <person name="Yu Y."/>
            <person name="Kim H.R."/>
            <person name="Rambo T."/>
            <person name="Currie J."/>
            <person name="Collura K."/>
            <person name="Luo M."/>
            <person name="Yang T."/>
            <person name="Ammiraju J.S.S."/>
            <person name="Engler F."/>
            <person name="Soderlund C."/>
            <person name="Wing R.A."/>
            <person name="Palmer L.E."/>
            <person name="de la Bastide M."/>
            <person name="Spiegel L."/>
            <person name="Nascimento L."/>
            <person name="Zutavern T."/>
            <person name="O'Shaughnessy A."/>
            <person name="Dike S."/>
            <person name="Dedhia N."/>
            <person name="Preston R."/>
            <person name="Balija V."/>
            <person name="McCombie W.R."/>
            <person name="Chow T."/>
            <person name="Chen H."/>
            <person name="Chung M."/>
            <person name="Chen C."/>
            <person name="Shaw J."/>
            <person name="Wu H."/>
            <person name="Hsiao K."/>
            <person name="Chao Y."/>
            <person name="Chu M."/>
            <person name="Cheng C."/>
            <person name="Hour A."/>
            <person name="Lee P."/>
            <person name="Lin S."/>
            <person name="Lin Y."/>
            <person name="Liou J."/>
            <person name="Liu S."/>
            <person name="Hsing Y."/>
            <person name="Raghuvanshi S."/>
            <person name="Mohanty A."/>
            <person name="Bharti A.K."/>
            <person name="Gaur A."/>
            <person name="Gupta V."/>
            <person name="Kumar D."/>
            <person name="Ravi V."/>
            <person name="Vij S."/>
            <person name="Kapur A."/>
            <person name="Khurana P."/>
            <person name="Khurana P."/>
            <person name="Khurana J.P."/>
            <person name="Tyagi A.K."/>
            <person name="Gaikwad K."/>
            <person name="Singh A."/>
            <person name="Dalal V."/>
            <person name="Srivastava S."/>
            <person name="Dixit A."/>
            <person name="Pal A.K."/>
            <person name="Ghazi I.A."/>
            <person name="Yadav M."/>
            <person name="Pandit A."/>
            <person name="Bhargava A."/>
            <person name="Sureshbabu K."/>
            <person name="Batra K."/>
            <person name="Sharma T.R."/>
            <person name="Mohapatra T."/>
            <person name="Singh N.K."/>
            <person name="Messing J."/>
            <person name="Nelson A.B."/>
            <person name="Fuks G."/>
            <person name="Kavchok S."/>
            <person name="Keizer G."/>
            <person name="Linton E."/>
            <person name="Llaca V."/>
            <person name="Song R."/>
            <person name="Tanyolac B."/>
            <person name="Young S."/>
            <person name="Ho-Il K."/>
            <person name="Hahn J.H."/>
            <person name="Sangsakoo G."/>
            <person name="Vanavichit A."/>
            <person name="de Mattos Luiz.A.T."/>
            <person name="Zimmer P.D."/>
            <person name="Malone G."/>
            <person name="Dellagostin O."/>
            <person name="de Oliveira A.C."/>
            <person name="Bevan M."/>
            <person name="Bancroft I."/>
            <person name="Minx P."/>
            <person name="Cordum H."/>
            <person name="Wilson R."/>
            <person name="Cheng Z."/>
            <person name="Jin W."/>
            <person name="Jiang J."/>
            <person name="Leong S.A."/>
            <person name="Iwama H."/>
            <person name="Gojobori T."/>
            <person name="Itoh T."/>
            <person name="Niimura Y."/>
            <person name="Fujii Y."/>
            <person name="Habara T."/>
            <person name="Sakai H."/>
            <person name="Sato Y."/>
            <person name="Wilson G."/>
            <person name="Kumar K."/>
            <person name="McCouch S."/>
            <person name="Juretic N."/>
            <person name="Hoen D."/>
            <person name="Wright S."/>
            <person name="Bruskiewich R."/>
            <person name="Bureau T."/>
            <person name="Miyao A."/>
            <person name="Hirochika H."/>
            <person name="Nishikawa T."/>
            <person name="Kadowaki K."/>
            <person name="Sugiura M."/>
            <person name="Burr B."/>
            <person name="Sasaki T."/>
        </authorList>
    </citation>
    <scope>NUCLEOTIDE SEQUENCE [LARGE SCALE GENOMIC DNA]</scope>
    <source>
        <strain evidence="3">cv. Nipponbare</strain>
    </source>
</reference>
<feature type="compositionally biased region" description="Low complexity" evidence="1">
    <location>
        <begin position="200"/>
        <end position="218"/>
    </location>
</feature>
<evidence type="ECO:0000313" key="3">
    <source>
        <dbReference type="Proteomes" id="UP000000763"/>
    </source>
</evidence>
<accession>Q5VMQ7</accession>